<evidence type="ECO:0000313" key="2">
    <source>
        <dbReference type="Proteomes" id="UP001630127"/>
    </source>
</evidence>
<proteinExistence type="predicted"/>
<protein>
    <recommendedName>
        <fullName evidence="3">F-box associated domain-containing protein</fullName>
    </recommendedName>
</protein>
<organism evidence="1 2">
    <name type="scientific">Cinchona calisaya</name>
    <dbReference type="NCBI Taxonomy" id="153742"/>
    <lineage>
        <taxon>Eukaryota</taxon>
        <taxon>Viridiplantae</taxon>
        <taxon>Streptophyta</taxon>
        <taxon>Embryophyta</taxon>
        <taxon>Tracheophyta</taxon>
        <taxon>Spermatophyta</taxon>
        <taxon>Magnoliopsida</taxon>
        <taxon>eudicotyledons</taxon>
        <taxon>Gunneridae</taxon>
        <taxon>Pentapetalae</taxon>
        <taxon>asterids</taxon>
        <taxon>lamiids</taxon>
        <taxon>Gentianales</taxon>
        <taxon>Rubiaceae</taxon>
        <taxon>Cinchonoideae</taxon>
        <taxon>Cinchoneae</taxon>
        <taxon>Cinchona</taxon>
    </lineage>
</organism>
<gene>
    <name evidence="1" type="ORF">ACH5RR_032949</name>
</gene>
<accession>A0ABD2YJJ7</accession>
<keyword evidence="2" id="KW-1185">Reference proteome</keyword>
<dbReference type="Proteomes" id="UP001630127">
    <property type="component" value="Unassembled WGS sequence"/>
</dbReference>
<name>A0ABD2YJJ7_9GENT</name>
<sequence length="143" mass="16791">MDVFNELPMPERVADFEFVHGLGVLDGCLSMSRVVSLERTHHNVSVMSMRQYGEKESWTMLFTIQCWLLPEANANKQRLVVRKVCQWQMTDEKEMKLQINEYPKLLIDLKSEKIFLPEKFAIGELIKKLLGSWSDYKNSLKHK</sequence>
<dbReference type="AlphaFoldDB" id="A0ABD2YJJ7"/>
<dbReference type="EMBL" id="JBJUIK010000013">
    <property type="protein sequence ID" value="KAL3507567.1"/>
    <property type="molecule type" value="Genomic_DNA"/>
</dbReference>
<evidence type="ECO:0000313" key="1">
    <source>
        <dbReference type="EMBL" id="KAL3507567.1"/>
    </source>
</evidence>
<evidence type="ECO:0008006" key="3">
    <source>
        <dbReference type="Google" id="ProtNLM"/>
    </source>
</evidence>
<comment type="caution">
    <text evidence="1">The sequence shown here is derived from an EMBL/GenBank/DDBJ whole genome shotgun (WGS) entry which is preliminary data.</text>
</comment>
<reference evidence="1 2" key="1">
    <citation type="submission" date="2024-11" db="EMBL/GenBank/DDBJ databases">
        <title>A near-complete genome assembly of Cinchona calisaya.</title>
        <authorList>
            <person name="Lian D.C."/>
            <person name="Zhao X.W."/>
            <person name="Wei L."/>
        </authorList>
    </citation>
    <scope>NUCLEOTIDE SEQUENCE [LARGE SCALE GENOMIC DNA]</scope>
    <source>
        <tissue evidence="1">Nenye</tissue>
    </source>
</reference>